<dbReference type="EMBL" id="FMIQ01000069">
    <property type="protein sequence ID" value="SCM54289.1"/>
    <property type="molecule type" value="Genomic_DNA"/>
</dbReference>
<evidence type="ECO:0000313" key="2">
    <source>
        <dbReference type="Proteomes" id="UP000094844"/>
    </source>
</evidence>
<protein>
    <submittedName>
        <fullName evidence="1">Uncharacterized protein</fullName>
    </submittedName>
</protein>
<reference evidence="1 2" key="1">
    <citation type="submission" date="2016-09" db="EMBL/GenBank/DDBJ databases">
        <authorList>
            <person name="Capua I."/>
            <person name="De Benedictis P."/>
            <person name="Joannis T."/>
            <person name="Lombin L.H."/>
            <person name="Cattoli G."/>
        </authorList>
    </citation>
    <scope>NUCLEOTIDE SEQUENCE [LARGE SCALE GENOMIC DNA]</scope>
    <source>
        <strain evidence="1 2">GB001</strain>
    </source>
</reference>
<dbReference type="Proteomes" id="UP000094844">
    <property type="component" value="Unassembled WGS sequence"/>
</dbReference>
<accession>A0A1C6Z5Y4</accession>
<proteinExistence type="predicted"/>
<dbReference type="AlphaFoldDB" id="A0A1C6Z5Y4"/>
<feature type="non-terminal residue" evidence="1">
    <location>
        <position position="1"/>
    </location>
</feature>
<organism evidence="1 2">
    <name type="scientific">Hafnia alvei</name>
    <dbReference type="NCBI Taxonomy" id="569"/>
    <lineage>
        <taxon>Bacteria</taxon>
        <taxon>Pseudomonadati</taxon>
        <taxon>Pseudomonadota</taxon>
        <taxon>Gammaproteobacteria</taxon>
        <taxon>Enterobacterales</taxon>
        <taxon>Hafniaceae</taxon>
        <taxon>Hafnia</taxon>
    </lineage>
</organism>
<sequence length="26" mass="2919">RLQDAQVEFGILGGRNFTPHLSYKGD</sequence>
<gene>
    <name evidence="1" type="ORF">BN1044_03792</name>
</gene>
<name>A0A1C6Z5Y4_HAFAL</name>
<evidence type="ECO:0000313" key="1">
    <source>
        <dbReference type="EMBL" id="SCM54289.1"/>
    </source>
</evidence>